<keyword evidence="5" id="KW-0732">Signal</keyword>
<dbReference type="SUPFAM" id="SSF82171">
    <property type="entry name" value="DPP6 N-terminal domain-like"/>
    <property type="match status" value="1"/>
</dbReference>
<dbReference type="RefSeq" id="WP_169672158.1">
    <property type="nucleotide sequence ID" value="NZ_JABBHF010000004.1"/>
</dbReference>
<dbReference type="PANTHER" id="PTHR30329">
    <property type="entry name" value="STATOR ELEMENT OF FLAGELLAR MOTOR COMPLEX"/>
    <property type="match status" value="1"/>
</dbReference>
<feature type="signal peptide" evidence="5">
    <location>
        <begin position="1"/>
        <end position="20"/>
    </location>
</feature>
<dbReference type="InterPro" id="IPR006665">
    <property type="entry name" value="OmpA-like"/>
</dbReference>
<organism evidence="7 8">
    <name type="scientific">Flavivirga algicola</name>
    <dbReference type="NCBI Taxonomy" id="2729136"/>
    <lineage>
        <taxon>Bacteria</taxon>
        <taxon>Pseudomonadati</taxon>
        <taxon>Bacteroidota</taxon>
        <taxon>Flavobacteriia</taxon>
        <taxon>Flavobacteriales</taxon>
        <taxon>Flavobacteriaceae</taxon>
        <taxon>Flavivirga</taxon>
    </lineage>
</organism>
<gene>
    <name evidence="7" type="ORF">HHX25_08550</name>
</gene>
<proteinExistence type="predicted"/>
<dbReference type="PROSITE" id="PS51123">
    <property type="entry name" value="OMPA_2"/>
    <property type="match status" value="1"/>
</dbReference>
<reference evidence="7 8" key="1">
    <citation type="submission" date="2020-04" db="EMBL/GenBank/DDBJ databases">
        <title>A Flavivirga sp. nov.</title>
        <authorList>
            <person name="Sun X."/>
        </authorList>
    </citation>
    <scope>NUCLEOTIDE SEQUENCE [LARGE SCALE GENOMIC DNA]</scope>
    <source>
        <strain evidence="7 8">Y03</strain>
    </source>
</reference>
<dbReference type="SUPFAM" id="SSF48452">
    <property type="entry name" value="TPR-like"/>
    <property type="match status" value="1"/>
</dbReference>
<evidence type="ECO:0000313" key="8">
    <source>
        <dbReference type="Proteomes" id="UP000746690"/>
    </source>
</evidence>
<keyword evidence="8" id="KW-1185">Reference proteome</keyword>
<feature type="chain" id="PRO_5045421833" evidence="5">
    <location>
        <begin position="21"/>
        <end position="628"/>
    </location>
</feature>
<dbReference type="Proteomes" id="UP000746690">
    <property type="component" value="Unassembled WGS sequence"/>
</dbReference>
<dbReference type="InterPro" id="IPR011990">
    <property type="entry name" value="TPR-like_helical_dom_sf"/>
</dbReference>
<evidence type="ECO:0000256" key="1">
    <source>
        <dbReference type="ARBA" id="ARBA00004442"/>
    </source>
</evidence>
<keyword evidence="3" id="KW-0998">Cell outer membrane</keyword>
<evidence type="ECO:0000256" key="5">
    <source>
        <dbReference type="SAM" id="SignalP"/>
    </source>
</evidence>
<feature type="domain" description="OmpA-like" evidence="6">
    <location>
        <begin position="509"/>
        <end position="628"/>
    </location>
</feature>
<dbReference type="Pfam" id="PF00691">
    <property type="entry name" value="OmpA"/>
    <property type="match status" value="1"/>
</dbReference>
<evidence type="ECO:0000313" key="7">
    <source>
        <dbReference type="EMBL" id="NMH87551.1"/>
    </source>
</evidence>
<evidence type="ECO:0000256" key="4">
    <source>
        <dbReference type="PROSITE-ProRule" id="PRU00473"/>
    </source>
</evidence>
<dbReference type="Gene3D" id="3.30.1330.60">
    <property type="entry name" value="OmpA-like domain"/>
    <property type="match status" value="1"/>
</dbReference>
<name>A0ABX1RVH3_9FLAO</name>
<dbReference type="Gene3D" id="2.120.10.30">
    <property type="entry name" value="TolB, C-terminal domain"/>
    <property type="match status" value="1"/>
</dbReference>
<dbReference type="SUPFAM" id="SSF103088">
    <property type="entry name" value="OmpA-like"/>
    <property type="match status" value="1"/>
</dbReference>
<dbReference type="PRINTS" id="PR01021">
    <property type="entry name" value="OMPADOMAIN"/>
</dbReference>
<dbReference type="Pfam" id="PF07676">
    <property type="entry name" value="PD40"/>
    <property type="match status" value="2"/>
</dbReference>
<accession>A0ABX1RVH3</accession>
<dbReference type="CDD" id="cd07185">
    <property type="entry name" value="OmpA_C-like"/>
    <property type="match status" value="1"/>
</dbReference>
<dbReference type="InterPro" id="IPR011042">
    <property type="entry name" value="6-blade_b-propeller_TolB-like"/>
</dbReference>
<dbReference type="Gene3D" id="1.25.40.10">
    <property type="entry name" value="Tetratricopeptide repeat domain"/>
    <property type="match status" value="1"/>
</dbReference>
<keyword evidence="2 4" id="KW-0472">Membrane</keyword>
<comment type="caution">
    <text evidence="7">The sequence shown here is derived from an EMBL/GenBank/DDBJ whole genome shotgun (WGS) entry which is preliminary data.</text>
</comment>
<evidence type="ECO:0000256" key="3">
    <source>
        <dbReference type="ARBA" id="ARBA00023237"/>
    </source>
</evidence>
<comment type="subcellular location">
    <subcellularLocation>
        <location evidence="1">Cell outer membrane</location>
    </subcellularLocation>
</comment>
<dbReference type="EMBL" id="JABBHF010000004">
    <property type="protein sequence ID" value="NMH87551.1"/>
    <property type="molecule type" value="Genomic_DNA"/>
</dbReference>
<dbReference type="InterPro" id="IPR050330">
    <property type="entry name" value="Bact_OuterMem_StrucFunc"/>
</dbReference>
<dbReference type="PANTHER" id="PTHR30329:SF21">
    <property type="entry name" value="LIPOPROTEIN YIAD-RELATED"/>
    <property type="match status" value="1"/>
</dbReference>
<dbReference type="InterPro" id="IPR006664">
    <property type="entry name" value="OMP_bac"/>
</dbReference>
<dbReference type="InterPro" id="IPR011659">
    <property type="entry name" value="WD40"/>
</dbReference>
<evidence type="ECO:0000256" key="2">
    <source>
        <dbReference type="ARBA" id="ARBA00023136"/>
    </source>
</evidence>
<evidence type="ECO:0000259" key="6">
    <source>
        <dbReference type="PROSITE" id="PS51123"/>
    </source>
</evidence>
<protein>
    <submittedName>
        <fullName evidence="7">OmpA family protein</fullName>
    </submittedName>
</protein>
<dbReference type="InterPro" id="IPR036737">
    <property type="entry name" value="OmpA-like_sf"/>
</dbReference>
<sequence>MKKHIYIFTSLLLVSGIALAQKGNLKRANKLFEMRAYVEAAEIYEKKERTQEVLQNLADSYYYNANLQKAIKTYRELFVTYGDSIDIELHFRYAQALKGTKNYKDADFHLSRYYNKRINTSAFIEALDKTTPHTFKLKQIESANSTSDFGLSFYSDNKVAFASARNSKNPSYSWNKLPYLDLYKATITDNGVLENITPFSDEINTESHESSATFSSDAKTMYFNRTNKTRTKTDAERIAHIKIFRAELVDGIWTNVTELPFNSNTYSTEHPALSKDGKTLYFASDMPGTMGGFDIYKVSINDDGTYGEPENLGDKVNTKHREQFPYISDLGVLYFSSDGHQGYGGLDVFRSNVVNNSFDKPVNLGGTINSSLDDFAYTIREKNNKGYVSSNRNGYDRLYGFVREENILTKYLVEGIVQDKSSKELLAGSLVTLFDETGTVIQDTIVGEKADYLFKIEPNKKYKVRGTRKAYIPQDVEFSTDSKGKISHNIYLTLEAYTDAEERVKENNKGDVQIQLDKIYFDFDKSNIREDAATTLNVLVDLMKKYPEMEVEVSAHTDARGPDQYNLSLSKSRAASTLEYLVSKGIGRNRLKSIGYGEMQPLNECIKEGICSDKEYDINRRCEFTITN</sequence>